<reference evidence="2" key="1">
    <citation type="journal article" date="2022" name="G3 (Bethesda)">
        <title>High quality genome of the basidiomycete yeast Dioszegia hungarica PDD-24b-2 isolated from cloud water.</title>
        <authorList>
            <person name="Jarrige D."/>
            <person name="Haridas S."/>
            <person name="Bleykasten-Grosshans C."/>
            <person name="Joly M."/>
            <person name="Nadalig T."/>
            <person name="Sancelme M."/>
            <person name="Vuilleumier S."/>
            <person name="Grigoriev I.V."/>
            <person name="Amato P."/>
            <person name="Bringel F."/>
        </authorList>
    </citation>
    <scope>NUCLEOTIDE SEQUENCE</scope>
    <source>
        <strain evidence="2">PDD-24b-2</strain>
    </source>
</reference>
<feature type="region of interest" description="Disordered" evidence="1">
    <location>
        <begin position="1082"/>
        <end position="1113"/>
    </location>
</feature>
<feature type="compositionally biased region" description="Pro residues" evidence="1">
    <location>
        <begin position="398"/>
        <end position="417"/>
    </location>
</feature>
<accession>A0AA38LX30</accession>
<feature type="region of interest" description="Disordered" evidence="1">
    <location>
        <begin position="223"/>
        <end position="289"/>
    </location>
</feature>
<protein>
    <submittedName>
        <fullName evidence="2">Uncharacterized protein</fullName>
    </submittedName>
</protein>
<feature type="compositionally biased region" description="Polar residues" evidence="1">
    <location>
        <begin position="251"/>
        <end position="266"/>
    </location>
</feature>
<feature type="compositionally biased region" description="Basic and acidic residues" evidence="1">
    <location>
        <begin position="498"/>
        <end position="526"/>
    </location>
</feature>
<feature type="compositionally biased region" description="Low complexity" evidence="1">
    <location>
        <begin position="625"/>
        <end position="635"/>
    </location>
</feature>
<feature type="region of interest" description="Disordered" evidence="1">
    <location>
        <begin position="305"/>
        <end position="526"/>
    </location>
</feature>
<feature type="region of interest" description="Disordered" evidence="1">
    <location>
        <begin position="965"/>
        <end position="995"/>
    </location>
</feature>
<feature type="region of interest" description="Disordered" evidence="1">
    <location>
        <begin position="1170"/>
        <end position="1216"/>
    </location>
</feature>
<feature type="compositionally biased region" description="Pro residues" evidence="1">
    <location>
        <begin position="312"/>
        <end position="326"/>
    </location>
</feature>
<organism evidence="2 3">
    <name type="scientific">Dioszegia hungarica</name>
    <dbReference type="NCBI Taxonomy" id="4972"/>
    <lineage>
        <taxon>Eukaryota</taxon>
        <taxon>Fungi</taxon>
        <taxon>Dikarya</taxon>
        <taxon>Basidiomycota</taxon>
        <taxon>Agaricomycotina</taxon>
        <taxon>Tremellomycetes</taxon>
        <taxon>Tremellales</taxon>
        <taxon>Bulleribasidiaceae</taxon>
        <taxon>Dioszegia</taxon>
    </lineage>
</organism>
<feature type="compositionally biased region" description="Low complexity" evidence="1">
    <location>
        <begin position="149"/>
        <end position="162"/>
    </location>
</feature>
<feature type="compositionally biased region" description="Pro residues" evidence="1">
    <location>
        <begin position="271"/>
        <end position="282"/>
    </location>
</feature>
<feature type="compositionally biased region" description="Basic and acidic residues" evidence="1">
    <location>
        <begin position="69"/>
        <end position="80"/>
    </location>
</feature>
<feature type="compositionally biased region" description="Polar residues" evidence="1">
    <location>
        <begin position="342"/>
        <end position="358"/>
    </location>
</feature>
<evidence type="ECO:0000256" key="1">
    <source>
        <dbReference type="SAM" id="MobiDB-lite"/>
    </source>
</evidence>
<gene>
    <name evidence="2" type="ORF">MKK02DRAFT_29496</name>
</gene>
<feature type="region of interest" description="Disordered" evidence="1">
    <location>
        <begin position="46"/>
        <end position="102"/>
    </location>
</feature>
<dbReference type="Proteomes" id="UP001164286">
    <property type="component" value="Unassembled WGS sequence"/>
</dbReference>
<keyword evidence="3" id="KW-1185">Reference proteome</keyword>
<dbReference type="AlphaFoldDB" id="A0AA38LX30"/>
<feature type="compositionally biased region" description="Basic and acidic residues" evidence="1">
    <location>
        <begin position="1086"/>
        <end position="1113"/>
    </location>
</feature>
<feature type="region of interest" description="Disordered" evidence="1">
    <location>
        <begin position="116"/>
        <end position="178"/>
    </location>
</feature>
<feature type="compositionally biased region" description="Polar residues" evidence="1">
    <location>
        <begin position="231"/>
        <end position="240"/>
    </location>
</feature>
<dbReference type="RefSeq" id="XP_052949209.1">
    <property type="nucleotide sequence ID" value="XM_053087835.1"/>
</dbReference>
<sequence>MQPLIPRTYKERLWAHEDPSRVPERLTRGKRRVRYRQLERDIGEFETLVPTPVRAGGTVSPRSGSSRGYETDDYAHDRSASYEGRSQVQWAARSQDEQNRRERDITASVMGTPAPIRYTAPIPATPGSVQREDDGWVTPTPVPVPSTPAPRTRTATPFSRAPASEPPFTPTPAQRVPPVLSFPNNTPLKSRALPQADPFQTPLRAPAKLPARPAFALRVPPAPATPAAPSIQASVPSTPHRSMDITPRRPSMTSINPATLLTQVSEEGTPEPSPQPVSPLRPGPTFVANSSLDSLYSRLLARSIATPRRPRTPPAPAVAPIQPPTPLVDLAPAEPARPDTPATAQPSVRTQGVSSSDSIPVLEPHRPSLAEARSPTPATPNLKSASPASIPLPETPRASPPAPAPFPSLPIPSPPVPASHLSTPTSASPPHLDLGTVASPPPASSFDVNPNSAGPALTRSITPTMRGAGGFDDVLGRIRTARNSTYDDDGGTPPAPKSRYDDLPKRPDSTRPRGGEEKLGDRSSDLMEALQKENREYKREVGKMRQELDELLCARSDAKSSSGNDAALRVAERKIRDQGEALEAAEKFVVSLEQERRTAARNVAETPIRPRPTAQTPTRSRYRSDTPSPTRPRSPILAASRRADELAEKNVMLKGQIHDLKLALQNMEQKLKEEVDARRTADSQALGARSQASIATKEKNGLESKIVTLERQVEVERRQRYTALDKIKTLENSNFGTVQLRQQVATLRNSVTSAQQELTNAHDKFRDMSKKKLDLEDKVKIVRRENDSLKIDNDELKSLLIFIQLKSEEQLIKEKERLRVELIKEGSQVAERLRGERRELKSKLADSRNEIQQLKREVEIQSQAASRAAKKQRSEERKRRPVATLASEISMPSLRPSRSISPSPSIATESDTSDAYADAESDGGTETGAHTPRGASRRLTPRRSPSSAEKNEEYIEKLYKLLTPLQPDRIEGEDSETDTRAASSTAPASEPVSPMSTILSQPIIIDISDPPAITATATAPVPVPSQAQGRTTRSAPASVDVTPPALRRGAMINLETPIVRLSAPASTATATAVGNNIGIVPAPHAQVDRDTGKQSRDEDSISARTAKAKEREKRETLMHVDDVFSEGATTVESDLKPQVAETPLILRRSKCIKDDLEYLDYDPFAGISEEFGMSGGESDSEGEVTGGRSEPKSTMGVEEAEGEYGSEADFASIEID</sequence>
<comment type="caution">
    <text evidence="2">The sequence shown here is derived from an EMBL/GenBank/DDBJ whole genome shotgun (WGS) entry which is preliminary data.</text>
</comment>
<feature type="region of interest" description="Disordered" evidence="1">
    <location>
        <begin position="862"/>
        <end position="952"/>
    </location>
</feature>
<evidence type="ECO:0000313" key="2">
    <source>
        <dbReference type="EMBL" id="KAI9639432.1"/>
    </source>
</evidence>
<name>A0AA38LX30_9TREE</name>
<dbReference type="PANTHER" id="PTHR23159:SF31">
    <property type="entry name" value="CENTROSOME-ASSOCIATED PROTEIN CEP250 ISOFORM X1"/>
    <property type="match status" value="1"/>
</dbReference>
<proteinExistence type="predicted"/>
<feature type="region of interest" description="Disordered" evidence="1">
    <location>
        <begin position="598"/>
        <end position="638"/>
    </location>
</feature>
<dbReference type="GeneID" id="77727040"/>
<evidence type="ECO:0000313" key="3">
    <source>
        <dbReference type="Proteomes" id="UP001164286"/>
    </source>
</evidence>
<feature type="region of interest" description="Disordered" evidence="1">
    <location>
        <begin position="1022"/>
        <end position="1041"/>
    </location>
</feature>
<dbReference type="EMBL" id="JAKWFO010000001">
    <property type="protein sequence ID" value="KAI9639432.1"/>
    <property type="molecule type" value="Genomic_DNA"/>
</dbReference>
<dbReference type="PANTHER" id="PTHR23159">
    <property type="entry name" value="CENTROSOMAL PROTEIN 2"/>
    <property type="match status" value="1"/>
</dbReference>
<feature type="compositionally biased region" description="Low complexity" evidence="1">
    <location>
        <begin position="889"/>
        <end position="906"/>
    </location>
</feature>